<dbReference type="Proteomes" id="UP001597380">
    <property type="component" value="Unassembled WGS sequence"/>
</dbReference>
<dbReference type="Gene3D" id="3.60.15.10">
    <property type="entry name" value="Ribonuclease Z/Hydroxyacylglutathione hydrolase-like"/>
    <property type="match status" value="1"/>
</dbReference>
<evidence type="ECO:0000256" key="1">
    <source>
        <dbReference type="ARBA" id="ARBA00001947"/>
    </source>
</evidence>
<comment type="cofactor">
    <cofactor evidence="1">
        <name>Zn(2+)</name>
        <dbReference type="ChEBI" id="CHEBI:29105"/>
    </cofactor>
</comment>
<feature type="region of interest" description="Disordered" evidence="5">
    <location>
        <begin position="34"/>
        <end position="57"/>
    </location>
</feature>
<reference evidence="9" key="1">
    <citation type="journal article" date="2019" name="Int. J. Syst. Evol. Microbiol.">
        <title>The Global Catalogue of Microorganisms (GCM) 10K type strain sequencing project: providing services to taxonomists for standard genome sequencing and annotation.</title>
        <authorList>
            <consortium name="The Broad Institute Genomics Platform"/>
            <consortium name="The Broad Institute Genome Sequencing Center for Infectious Disease"/>
            <person name="Wu L."/>
            <person name="Ma J."/>
        </authorList>
    </citation>
    <scope>NUCLEOTIDE SEQUENCE [LARGE SCALE GENOMIC DNA]</scope>
    <source>
        <strain evidence="9">CGMCC 1.10992</strain>
    </source>
</reference>
<dbReference type="RefSeq" id="WP_345337760.1">
    <property type="nucleotide sequence ID" value="NZ_BAABLI010000003.1"/>
</dbReference>
<gene>
    <name evidence="8" type="ORF">ACFSJ3_00285</name>
</gene>
<feature type="signal peptide" evidence="6">
    <location>
        <begin position="1"/>
        <end position="28"/>
    </location>
</feature>
<dbReference type="PANTHER" id="PTHR46233:SF3">
    <property type="entry name" value="HYDROXYACYLGLUTATHIONE HYDROLASE GLOC"/>
    <property type="match status" value="1"/>
</dbReference>
<evidence type="ECO:0000256" key="6">
    <source>
        <dbReference type="SAM" id="SignalP"/>
    </source>
</evidence>
<evidence type="ECO:0000313" key="9">
    <source>
        <dbReference type="Proteomes" id="UP001597380"/>
    </source>
</evidence>
<dbReference type="PANTHER" id="PTHR46233">
    <property type="entry name" value="HYDROXYACYLGLUTATHIONE HYDROLASE GLOC"/>
    <property type="match status" value="1"/>
</dbReference>
<sequence length="319" mass="34838">MKKLIVGLAFSFCISLSVCIEVSTSAMAETLSAYSPQTSSDTNPKVSPQISPKTPPQIMPKMTARNGYVEPFKMFDNVYYVGDKWVSSYAVVTSSGLVLIDTLEFPFSQWIPVNLKKLGLADKSVTHLIVTHGHTDHVGGAAYLQNLYGADVIITEKGQKLAIAQAAKSKGESKFLPPNPKSFVQDSSSLMVGYTEFKFYITPGHTAGDLSVDFMVKDRGKEYRAFVVGGHSPNLQNASLAAAFKTSMARIKALAGQSPEVTVNLANHPHKNNLFKNRDRTSLQAGDDAAVNPFVDQADFYRFIQQQESLAVETEIKSN</sequence>
<proteinExistence type="predicted"/>
<dbReference type="SMART" id="SM00849">
    <property type="entry name" value="Lactamase_B"/>
    <property type="match status" value="1"/>
</dbReference>
<keyword evidence="2" id="KW-0479">Metal-binding</keyword>
<keyword evidence="4" id="KW-0862">Zinc</keyword>
<accession>A0ABW4XJE9</accession>
<dbReference type="SUPFAM" id="SSF56281">
    <property type="entry name" value="Metallo-hydrolase/oxidoreductase"/>
    <property type="match status" value="1"/>
</dbReference>
<comment type="caution">
    <text evidence="8">The sequence shown here is derived from an EMBL/GenBank/DDBJ whole genome shotgun (WGS) entry which is preliminary data.</text>
</comment>
<feature type="chain" id="PRO_5047305647" evidence="6">
    <location>
        <begin position="29"/>
        <end position="319"/>
    </location>
</feature>
<dbReference type="PROSITE" id="PS00743">
    <property type="entry name" value="BETA_LACTAMASE_B_1"/>
    <property type="match status" value="1"/>
</dbReference>
<evidence type="ECO:0000313" key="8">
    <source>
        <dbReference type="EMBL" id="MFD2094408.1"/>
    </source>
</evidence>
<evidence type="ECO:0000259" key="7">
    <source>
        <dbReference type="SMART" id="SM00849"/>
    </source>
</evidence>
<dbReference type="InterPro" id="IPR001279">
    <property type="entry name" value="Metallo-B-lactamas"/>
</dbReference>
<organism evidence="8 9">
    <name type="scientific">Corallincola platygyrae</name>
    <dbReference type="NCBI Taxonomy" id="1193278"/>
    <lineage>
        <taxon>Bacteria</taxon>
        <taxon>Pseudomonadati</taxon>
        <taxon>Pseudomonadota</taxon>
        <taxon>Gammaproteobacteria</taxon>
        <taxon>Alteromonadales</taxon>
        <taxon>Psychromonadaceae</taxon>
        <taxon>Corallincola</taxon>
    </lineage>
</organism>
<dbReference type="CDD" id="cd16280">
    <property type="entry name" value="metallo-hydrolase-like_MBL-fold"/>
    <property type="match status" value="1"/>
</dbReference>
<evidence type="ECO:0000256" key="2">
    <source>
        <dbReference type="ARBA" id="ARBA00022723"/>
    </source>
</evidence>
<evidence type="ECO:0000256" key="3">
    <source>
        <dbReference type="ARBA" id="ARBA00022801"/>
    </source>
</evidence>
<protein>
    <submittedName>
        <fullName evidence="8">MBL fold metallo-hydrolase</fullName>
    </submittedName>
</protein>
<evidence type="ECO:0000256" key="4">
    <source>
        <dbReference type="ARBA" id="ARBA00022833"/>
    </source>
</evidence>
<name>A0ABW4XJE9_9GAMM</name>
<dbReference type="InterPro" id="IPR036866">
    <property type="entry name" value="RibonucZ/Hydroxyglut_hydro"/>
</dbReference>
<dbReference type="Pfam" id="PF00753">
    <property type="entry name" value="Lactamase_B"/>
    <property type="match status" value="1"/>
</dbReference>
<keyword evidence="6" id="KW-0732">Signal</keyword>
<feature type="domain" description="Metallo-beta-lactamase" evidence="7">
    <location>
        <begin position="85"/>
        <end position="270"/>
    </location>
</feature>
<dbReference type="EMBL" id="JBHUHT010000003">
    <property type="protein sequence ID" value="MFD2094408.1"/>
    <property type="molecule type" value="Genomic_DNA"/>
</dbReference>
<evidence type="ECO:0000256" key="5">
    <source>
        <dbReference type="SAM" id="MobiDB-lite"/>
    </source>
</evidence>
<dbReference type="InterPro" id="IPR051453">
    <property type="entry name" value="MBL_Glyoxalase_II"/>
</dbReference>
<dbReference type="InterPro" id="IPR001018">
    <property type="entry name" value="Beta-lactamase_class-B_CS"/>
</dbReference>
<keyword evidence="3" id="KW-0378">Hydrolase</keyword>
<feature type="compositionally biased region" description="Polar residues" evidence="5">
    <location>
        <begin position="34"/>
        <end position="52"/>
    </location>
</feature>
<keyword evidence="9" id="KW-1185">Reference proteome</keyword>